<dbReference type="OrthoDB" id="1901319at2759"/>
<dbReference type="Pfam" id="PF04398">
    <property type="entry name" value="DUF538"/>
    <property type="match status" value="1"/>
</dbReference>
<evidence type="ECO:0000313" key="2">
    <source>
        <dbReference type="Proteomes" id="UP000233837"/>
    </source>
</evidence>
<accession>A0A2I0XCQ8</accession>
<reference evidence="1 2" key="1">
    <citation type="journal article" date="2016" name="Sci. Rep.">
        <title>The Dendrobium catenatum Lindl. genome sequence provides insights into polysaccharide synthase, floral development and adaptive evolution.</title>
        <authorList>
            <person name="Zhang G.Q."/>
            <person name="Xu Q."/>
            <person name="Bian C."/>
            <person name="Tsai W.C."/>
            <person name="Yeh C.M."/>
            <person name="Liu K.W."/>
            <person name="Yoshida K."/>
            <person name="Zhang L.S."/>
            <person name="Chang S.B."/>
            <person name="Chen F."/>
            <person name="Shi Y."/>
            <person name="Su Y.Y."/>
            <person name="Zhang Y.Q."/>
            <person name="Chen L.J."/>
            <person name="Yin Y."/>
            <person name="Lin M."/>
            <person name="Huang H."/>
            <person name="Deng H."/>
            <person name="Wang Z.W."/>
            <person name="Zhu S.L."/>
            <person name="Zhao X."/>
            <person name="Deng C."/>
            <person name="Niu S.C."/>
            <person name="Huang J."/>
            <person name="Wang M."/>
            <person name="Liu G.H."/>
            <person name="Yang H.J."/>
            <person name="Xiao X.J."/>
            <person name="Hsiao Y.Y."/>
            <person name="Wu W.L."/>
            <person name="Chen Y.Y."/>
            <person name="Mitsuda N."/>
            <person name="Ohme-Takagi M."/>
            <person name="Luo Y.B."/>
            <person name="Van de Peer Y."/>
            <person name="Liu Z.J."/>
        </authorList>
    </citation>
    <scope>NUCLEOTIDE SEQUENCE [LARGE SCALE GENOMIC DNA]</scope>
    <source>
        <tissue evidence="1">The whole plant</tissue>
    </source>
</reference>
<protein>
    <recommendedName>
        <fullName evidence="3">DUF538 domain-containing protein</fullName>
    </recommendedName>
</protein>
<gene>
    <name evidence="1" type="ORF">MA16_Dca003449</name>
</gene>
<organism evidence="1 2">
    <name type="scientific">Dendrobium catenatum</name>
    <dbReference type="NCBI Taxonomy" id="906689"/>
    <lineage>
        <taxon>Eukaryota</taxon>
        <taxon>Viridiplantae</taxon>
        <taxon>Streptophyta</taxon>
        <taxon>Embryophyta</taxon>
        <taxon>Tracheophyta</taxon>
        <taxon>Spermatophyta</taxon>
        <taxon>Magnoliopsida</taxon>
        <taxon>Liliopsida</taxon>
        <taxon>Asparagales</taxon>
        <taxon>Orchidaceae</taxon>
        <taxon>Epidendroideae</taxon>
        <taxon>Malaxideae</taxon>
        <taxon>Dendrobiinae</taxon>
        <taxon>Dendrobium</taxon>
    </lineage>
</organism>
<dbReference type="PANTHER" id="PTHR31676:SF20">
    <property type="entry name" value="T19F6.7 PROTEIN"/>
    <property type="match status" value="1"/>
</dbReference>
<name>A0A2I0XCQ8_9ASPA</name>
<reference evidence="1 2" key="2">
    <citation type="journal article" date="2017" name="Nature">
        <title>The Apostasia genome and the evolution of orchids.</title>
        <authorList>
            <person name="Zhang G.Q."/>
            <person name="Liu K.W."/>
            <person name="Li Z."/>
            <person name="Lohaus R."/>
            <person name="Hsiao Y.Y."/>
            <person name="Niu S.C."/>
            <person name="Wang J.Y."/>
            <person name="Lin Y.C."/>
            <person name="Xu Q."/>
            <person name="Chen L.J."/>
            <person name="Yoshida K."/>
            <person name="Fujiwara S."/>
            <person name="Wang Z.W."/>
            <person name="Zhang Y.Q."/>
            <person name="Mitsuda N."/>
            <person name="Wang M."/>
            <person name="Liu G.H."/>
            <person name="Pecoraro L."/>
            <person name="Huang H.X."/>
            <person name="Xiao X.J."/>
            <person name="Lin M."/>
            <person name="Wu X.Y."/>
            <person name="Wu W.L."/>
            <person name="Chen Y.Y."/>
            <person name="Chang S.B."/>
            <person name="Sakamoto S."/>
            <person name="Ohme-Takagi M."/>
            <person name="Yagi M."/>
            <person name="Zeng S.J."/>
            <person name="Shen C.Y."/>
            <person name="Yeh C.M."/>
            <person name="Luo Y.B."/>
            <person name="Tsai W.C."/>
            <person name="Van de Peer Y."/>
            <person name="Liu Z.J."/>
        </authorList>
    </citation>
    <scope>NUCLEOTIDE SEQUENCE [LARGE SCALE GENOMIC DNA]</scope>
    <source>
        <tissue evidence="1">The whole plant</tissue>
    </source>
</reference>
<dbReference type="InterPro" id="IPR007493">
    <property type="entry name" value="DUF538"/>
</dbReference>
<dbReference type="Gene3D" id="2.30.240.10">
    <property type="entry name" value="At5g01610-like"/>
    <property type="match status" value="1"/>
</dbReference>
<proteinExistence type="predicted"/>
<dbReference type="EMBL" id="KZ501977">
    <property type="protein sequence ID" value="PKU85708.1"/>
    <property type="molecule type" value="Genomic_DNA"/>
</dbReference>
<dbReference type="SUPFAM" id="SSF141562">
    <property type="entry name" value="At5g01610-like"/>
    <property type="match status" value="1"/>
</dbReference>
<keyword evidence="2" id="KW-1185">Reference proteome</keyword>
<dbReference type="InterPro" id="IPR036758">
    <property type="entry name" value="At5g01610-like"/>
</dbReference>
<dbReference type="Proteomes" id="UP000233837">
    <property type="component" value="Unassembled WGS sequence"/>
</dbReference>
<dbReference type="PANTHER" id="PTHR31676">
    <property type="entry name" value="T31J12.3 PROTEIN-RELATED"/>
    <property type="match status" value="1"/>
</dbReference>
<evidence type="ECO:0008006" key="3">
    <source>
        <dbReference type="Google" id="ProtNLM"/>
    </source>
</evidence>
<sequence>MGTVAETTKLQEREGAEIIRGGEACYQNSMDLLEELGFPKGVMPLQDLEECGRVRATGFVWMKQKAPYEHFFKGTNTKVSYAQEVTAYIEKGKMKRMTGVKSKQMLIWVPIVEMSSLDDGKRIYFKTTVGLGRSFPASAFEEEEKKEGK</sequence>
<evidence type="ECO:0000313" key="1">
    <source>
        <dbReference type="EMBL" id="PKU85708.1"/>
    </source>
</evidence>
<dbReference type="AlphaFoldDB" id="A0A2I0XCQ8"/>